<protein>
    <submittedName>
        <fullName evidence="2">Uncharacterized protein</fullName>
    </submittedName>
</protein>
<gene>
    <name evidence="2" type="ORF">LIER_35554</name>
</gene>
<feature type="region of interest" description="Disordered" evidence="1">
    <location>
        <begin position="1"/>
        <end position="35"/>
    </location>
</feature>
<reference evidence="2 3" key="1">
    <citation type="submission" date="2024-01" db="EMBL/GenBank/DDBJ databases">
        <title>The complete chloroplast genome sequence of Lithospermum erythrorhizon: insights into the phylogenetic relationship among Boraginaceae species and the maternal lineages of purple gromwells.</title>
        <authorList>
            <person name="Okada T."/>
            <person name="Watanabe K."/>
        </authorList>
    </citation>
    <scope>NUCLEOTIDE SEQUENCE [LARGE SCALE GENOMIC DNA]</scope>
</reference>
<evidence type="ECO:0000313" key="3">
    <source>
        <dbReference type="Proteomes" id="UP001454036"/>
    </source>
</evidence>
<comment type="caution">
    <text evidence="2">The sequence shown here is derived from an EMBL/GenBank/DDBJ whole genome shotgun (WGS) entry which is preliminary data.</text>
</comment>
<dbReference type="AlphaFoldDB" id="A0AAV3NTQ2"/>
<dbReference type="EMBL" id="BAABME010015652">
    <property type="protein sequence ID" value="GAA0142303.1"/>
    <property type="molecule type" value="Genomic_DNA"/>
</dbReference>
<evidence type="ECO:0000256" key="1">
    <source>
        <dbReference type="SAM" id="MobiDB-lite"/>
    </source>
</evidence>
<evidence type="ECO:0000313" key="2">
    <source>
        <dbReference type="EMBL" id="GAA0142303.1"/>
    </source>
</evidence>
<dbReference type="Proteomes" id="UP001454036">
    <property type="component" value="Unassembled WGS sequence"/>
</dbReference>
<organism evidence="2 3">
    <name type="scientific">Lithospermum erythrorhizon</name>
    <name type="common">Purple gromwell</name>
    <name type="synonym">Lithospermum officinale var. erythrorhizon</name>
    <dbReference type="NCBI Taxonomy" id="34254"/>
    <lineage>
        <taxon>Eukaryota</taxon>
        <taxon>Viridiplantae</taxon>
        <taxon>Streptophyta</taxon>
        <taxon>Embryophyta</taxon>
        <taxon>Tracheophyta</taxon>
        <taxon>Spermatophyta</taxon>
        <taxon>Magnoliopsida</taxon>
        <taxon>eudicotyledons</taxon>
        <taxon>Gunneridae</taxon>
        <taxon>Pentapetalae</taxon>
        <taxon>asterids</taxon>
        <taxon>lamiids</taxon>
        <taxon>Boraginales</taxon>
        <taxon>Boraginaceae</taxon>
        <taxon>Boraginoideae</taxon>
        <taxon>Lithospermeae</taxon>
        <taxon>Lithospermum</taxon>
    </lineage>
</organism>
<feature type="compositionally biased region" description="Basic and acidic residues" evidence="1">
    <location>
        <begin position="15"/>
        <end position="26"/>
    </location>
</feature>
<sequence length="177" mass="19656">MREVVEVSSSASGLERTELVDTRESPESSPPVLPIPSLSQEVADILRSGAVSLWSRICTRLEAKYPDMVLKEEAKLMSTFQVLARLGLEVVPDLQGKLQDFCRMAREAVSSLAISCQDDFSEMSRELVLLAMSFEDLALKRQGEVWEAAELDSEAATLEARARDLRVQARERRSAVA</sequence>
<name>A0AAV3NTQ2_LITER</name>
<accession>A0AAV3NTQ2</accession>
<keyword evidence="3" id="KW-1185">Reference proteome</keyword>
<proteinExistence type="predicted"/>